<proteinExistence type="predicted"/>
<gene>
    <name evidence="1" type="ORF">M9H77_04102</name>
</gene>
<sequence>MGDKLVGPECFMASKVEAESSAIKHNLNQEAITIKNFPLQGDFELFSINSTHPEHKIKIDTTFPPPILQEVQDILFEYKDIFSWIPHDLGTISRNIAEYRLGIPPNFPSSPIGAEFAYALKYSFPISNNESEALLAGLRMALAINMEQLIIHGDSKFVYNHIIGTFEAKEDNMKKYSMLAKTLVSRFKRTWIKKVRRRNNQKAYELSTAISGKHISGIWLEPFIKKSIDKEILCMNPEDNWMTSIKNYILNGSLLYAVDQAQKIKTTAEKHRQCYKVIKLRGGIHNFKTPVTQPSLSILGNQVTVSFLEEQSSSMEEKMKYARMRKWRIQVIGHHHWFSYGDPGEVHPEFRRIKQLQGSIHCTQAYS</sequence>
<organism evidence="1 2">
    <name type="scientific">Catharanthus roseus</name>
    <name type="common">Madagascar periwinkle</name>
    <name type="synonym">Vinca rosea</name>
    <dbReference type="NCBI Taxonomy" id="4058"/>
    <lineage>
        <taxon>Eukaryota</taxon>
        <taxon>Viridiplantae</taxon>
        <taxon>Streptophyta</taxon>
        <taxon>Embryophyta</taxon>
        <taxon>Tracheophyta</taxon>
        <taxon>Spermatophyta</taxon>
        <taxon>Magnoliopsida</taxon>
        <taxon>eudicotyledons</taxon>
        <taxon>Gunneridae</taxon>
        <taxon>Pentapetalae</taxon>
        <taxon>asterids</taxon>
        <taxon>lamiids</taxon>
        <taxon>Gentianales</taxon>
        <taxon>Apocynaceae</taxon>
        <taxon>Rauvolfioideae</taxon>
        <taxon>Vinceae</taxon>
        <taxon>Catharanthinae</taxon>
        <taxon>Catharanthus</taxon>
    </lineage>
</organism>
<evidence type="ECO:0000313" key="2">
    <source>
        <dbReference type="Proteomes" id="UP001060085"/>
    </source>
</evidence>
<name>A0ACC0CDK9_CATRO</name>
<accession>A0ACC0CDK9</accession>
<evidence type="ECO:0000313" key="1">
    <source>
        <dbReference type="EMBL" id="KAI5682874.1"/>
    </source>
</evidence>
<comment type="caution">
    <text evidence="1">The sequence shown here is derived from an EMBL/GenBank/DDBJ whole genome shotgun (WGS) entry which is preliminary data.</text>
</comment>
<protein>
    <submittedName>
        <fullName evidence="1">Uncharacterized protein</fullName>
    </submittedName>
</protein>
<dbReference type="Proteomes" id="UP001060085">
    <property type="component" value="Linkage Group LG01"/>
</dbReference>
<keyword evidence="2" id="KW-1185">Reference proteome</keyword>
<dbReference type="EMBL" id="CM044701">
    <property type="protein sequence ID" value="KAI5682874.1"/>
    <property type="molecule type" value="Genomic_DNA"/>
</dbReference>
<reference evidence="2" key="1">
    <citation type="journal article" date="2023" name="Nat. Plants">
        <title>Single-cell RNA sequencing provides a high-resolution roadmap for understanding the multicellular compartmentation of specialized metabolism.</title>
        <authorList>
            <person name="Sun S."/>
            <person name="Shen X."/>
            <person name="Li Y."/>
            <person name="Li Y."/>
            <person name="Wang S."/>
            <person name="Li R."/>
            <person name="Zhang H."/>
            <person name="Shen G."/>
            <person name="Guo B."/>
            <person name="Wei J."/>
            <person name="Xu J."/>
            <person name="St-Pierre B."/>
            <person name="Chen S."/>
            <person name="Sun C."/>
        </authorList>
    </citation>
    <scope>NUCLEOTIDE SEQUENCE [LARGE SCALE GENOMIC DNA]</scope>
</reference>